<evidence type="ECO:0000313" key="3">
    <source>
        <dbReference type="Proteomes" id="UP000824055"/>
    </source>
</evidence>
<accession>A0A9D2JWB1</accession>
<feature type="signal peptide" evidence="1">
    <location>
        <begin position="1"/>
        <end position="20"/>
    </location>
</feature>
<comment type="caution">
    <text evidence="2">The sequence shown here is derived from an EMBL/GenBank/DDBJ whole genome shotgun (WGS) entry which is preliminary data.</text>
</comment>
<evidence type="ECO:0000313" key="2">
    <source>
        <dbReference type="EMBL" id="HIZ69980.1"/>
    </source>
</evidence>
<proteinExistence type="predicted"/>
<reference evidence="2" key="2">
    <citation type="submission" date="2021-04" db="EMBL/GenBank/DDBJ databases">
        <authorList>
            <person name="Gilroy R."/>
        </authorList>
    </citation>
    <scope>NUCLEOTIDE SEQUENCE</scope>
    <source>
        <strain evidence="2">ChiHecec3B27-8219</strain>
    </source>
</reference>
<name>A0A9D2JWB1_9BACT</name>
<protein>
    <recommendedName>
        <fullName evidence="4">Gliding motility-associated protein GldM N-terminal domain-containing protein</fullName>
    </recommendedName>
</protein>
<evidence type="ECO:0008006" key="4">
    <source>
        <dbReference type="Google" id="ProtNLM"/>
    </source>
</evidence>
<keyword evidence="1" id="KW-0732">Signal</keyword>
<dbReference type="AlphaFoldDB" id="A0A9D2JWB1"/>
<gene>
    <name evidence="2" type="ORF">H9966_08925</name>
</gene>
<reference evidence="2" key="1">
    <citation type="journal article" date="2021" name="PeerJ">
        <title>Extensive microbial diversity within the chicken gut microbiome revealed by metagenomics and culture.</title>
        <authorList>
            <person name="Gilroy R."/>
            <person name="Ravi A."/>
            <person name="Getino M."/>
            <person name="Pursley I."/>
            <person name="Horton D.L."/>
            <person name="Alikhan N.F."/>
            <person name="Baker D."/>
            <person name="Gharbi K."/>
            <person name="Hall N."/>
            <person name="Watson M."/>
            <person name="Adriaenssens E.M."/>
            <person name="Foster-Nyarko E."/>
            <person name="Jarju S."/>
            <person name="Secka A."/>
            <person name="Antonio M."/>
            <person name="Oren A."/>
            <person name="Chaudhuri R.R."/>
            <person name="La Ragione R."/>
            <person name="Hildebrand F."/>
            <person name="Pallen M.J."/>
        </authorList>
    </citation>
    <scope>NUCLEOTIDE SEQUENCE</scope>
    <source>
        <strain evidence="2">ChiHecec3B27-8219</strain>
    </source>
</reference>
<sequence>MKKMLMIALMSLAMTSQVSAQDVLNDIVNRAHALFNDSSKNKQDRQVALFKYDALTYLRTKVIQPTDVMGNSVDYDKLNAKIKMLNEQAFAMNTYINVYFERLAQCKKKNVDMVKFYFRQATKDHPLFQEETDLEYVDAYFNQEKEFPLPFSMNCDWVKTLEFIRTIDWSDK</sequence>
<dbReference type="EMBL" id="DXBE01000064">
    <property type="protein sequence ID" value="HIZ69980.1"/>
    <property type="molecule type" value="Genomic_DNA"/>
</dbReference>
<dbReference type="Proteomes" id="UP000824055">
    <property type="component" value="Unassembled WGS sequence"/>
</dbReference>
<organism evidence="2 3">
    <name type="scientific">Candidatus Prevotella avicola</name>
    <dbReference type="NCBI Taxonomy" id="2838738"/>
    <lineage>
        <taxon>Bacteria</taxon>
        <taxon>Pseudomonadati</taxon>
        <taxon>Bacteroidota</taxon>
        <taxon>Bacteroidia</taxon>
        <taxon>Bacteroidales</taxon>
        <taxon>Prevotellaceae</taxon>
        <taxon>Prevotella</taxon>
    </lineage>
</organism>
<feature type="chain" id="PRO_5038909546" description="Gliding motility-associated protein GldM N-terminal domain-containing protein" evidence="1">
    <location>
        <begin position="21"/>
        <end position="172"/>
    </location>
</feature>
<evidence type="ECO:0000256" key="1">
    <source>
        <dbReference type="SAM" id="SignalP"/>
    </source>
</evidence>